<evidence type="ECO:0000313" key="1">
    <source>
        <dbReference type="EMBL" id="OBR64046.1"/>
    </source>
</evidence>
<accession>A0A1A5YEI0</accession>
<sequence length="117" mass="13401">MEHTIQLMENHLNIDLGNPPFMNLDNGLQIPYSSITGITTGSPIPNAFKIHGFSFLGKRNGLFRFDGDYHLYFFNNKVDTLHFDLNQFVVGKFIISKLIIEVKNPEEKSKTISERLT</sequence>
<protein>
    <submittedName>
        <fullName evidence="1">Uncharacterized protein</fullName>
    </submittedName>
</protein>
<organism evidence="1 2">
    <name type="scientific">Paenibacillus oryzae</name>
    <dbReference type="NCBI Taxonomy" id="1844972"/>
    <lineage>
        <taxon>Bacteria</taxon>
        <taxon>Bacillati</taxon>
        <taxon>Bacillota</taxon>
        <taxon>Bacilli</taxon>
        <taxon>Bacillales</taxon>
        <taxon>Paenibacillaceae</taxon>
        <taxon>Paenibacillus</taxon>
    </lineage>
</organism>
<proteinExistence type="predicted"/>
<evidence type="ECO:0000313" key="2">
    <source>
        <dbReference type="Proteomes" id="UP000092024"/>
    </source>
</evidence>
<reference evidence="1 2" key="1">
    <citation type="submission" date="2016-05" db="EMBL/GenBank/DDBJ databases">
        <title>Paenibacillus oryzae. sp. nov., isolated from the rice root.</title>
        <authorList>
            <person name="Zhang J."/>
            <person name="Zhang X."/>
        </authorList>
    </citation>
    <scope>NUCLEOTIDE SEQUENCE [LARGE SCALE GENOMIC DNA]</scope>
    <source>
        <strain evidence="1 2">1DrF-4</strain>
    </source>
</reference>
<dbReference type="OrthoDB" id="2637955at2"/>
<dbReference type="Proteomes" id="UP000092024">
    <property type="component" value="Unassembled WGS sequence"/>
</dbReference>
<dbReference type="EMBL" id="LYPA01000067">
    <property type="protein sequence ID" value="OBR64046.1"/>
    <property type="molecule type" value="Genomic_DNA"/>
</dbReference>
<keyword evidence="2" id="KW-1185">Reference proteome</keyword>
<dbReference type="RefSeq" id="WP_068685468.1">
    <property type="nucleotide sequence ID" value="NZ_LYPA01000067.1"/>
</dbReference>
<gene>
    <name evidence="1" type="ORF">A7K91_20355</name>
</gene>
<comment type="caution">
    <text evidence="1">The sequence shown here is derived from an EMBL/GenBank/DDBJ whole genome shotgun (WGS) entry which is preliminary data.</text>
</comment>
<dbReference type="AlphaFoldDB" id="A0A1A5YEI0"/>
<name>A0A1A5YEI0_9BACL</name>